<organism evidence="1 2">
    <name type="scientific">Bauhinia variegata</name>
    <name type="common">Purple orchid tree</name>
    <name type="synonym">Phanera variegata</name>
    <dbReference type="NCBI Taxonomy" id="167791"/>
    <lineage>
        <taxon>Eukaryota</taxon>
        <taxon>Viridiplantae</taxon>
        <taxon>Streptophyta</taxon>
        <taxon>Embryophyta</taxon>
        <taxon>Tracheophyta</taxon>
        <taxon>Spermatophyta</taxon>
        <taxon>Magnoliopsida</taxon>
        <taxon>eudicotyledons</taxon>
        <taxon>Gunneridae</taxon>
        <taxon>Pentapetalae</taxon>
        <taxon>rosids</taxon>
        <taxon>fabids</taxon>
        <taxon>Fabales</taxon>
        <taxon>Fabaceae</taxon>
        <taxon>Cercidoideae</taxon>
        <taxon>Cercideae</taxon>
        <taxon>Bauhiniinae</taxon>
        <taxon>Bauhinia</taxon>
    </lineage>
</organism>
<dbReference type="EMBL" id="CM039428">
    <property type="protein sequence ID" value="KAI4352906.1"/>
    <property type="molecule type" value="Genomic_DNA"/>
</dbReference>
<comment type="caution">
    <text evidence="1">The sequence shown here is derived from an EMBL/GenBank/DDBJ whole genome shotgun (WGS) entry which is preliminary data.</text>
</comment>
<gene>
    <name evidence="1" type="ORF">L6164_007113</name>
</gene>
<evidence type="ECO:0000313" key="2">
    <source>
        <dbReference type="Proteomes" id="UP000828941"/>
    </source>
</evidence>
<sequence length="147" mass="16266">MPLYVAHTRSSKFFHFSGDLVSRKIVAGILQIFSPLPFQAMDTSNPAPFVNAQILPNYVGRKVRLVVQVNRSDGGGVTTATSTDDHQLTIKELPPVPPMNYVEVIGIAETDQSVNAEIWTDFGTTFDTKSYNQLCQLANGEFRSLFL</sequence>
<reference evidence="1 2" key="1">
    <citation type="journal article" date="2022" name="DNA Res.">
        <title>Chromosomal-level genome assembly of the orchid tree Bauhinia variegata (Leguminosae; Cercidoideae) supports the allotetraploid origin hypothesis of Bauhinia.</title>
        <authorList>
            <person name="Zhong Y."/>
            <person name="Chen Y."/>
            <person name="Zheng D."/>
            <person name="Pang J."/>
            <person name="Liu Y."/>
            <person name="Luo S."/>
            <person name="Meng S."/>
            <person name="Qian L."/>
            <person name="Wei D."/>
            <person name="Dai S."/>
            <person name="Zhou R."/>
        </authorList>
    </citation>
    <scope>NUCLEOTIDE SEQUENCE [LARGE SCALE GENOMIC DNA]</scope>
    <source>
        <strain evidence="1">BV-YZ2020</strain>
    </source>
</reference>
<evidence type="ECO:0000313" key="1">
    <source>
        <dbReference type="EMBL" id="KAI4352906.1"/>
    </source>
</evidence>
<name>A0ACB9PZ97_BAUVA</name>
<keyword evidence="2" id="KW-1185">Reference proteome</keyword>
<accession>A0ACB9PZ97</accession>
<dbReference type="Proteomes" id="UP000828941">
    <property type="component" value="Chromosome 3"/>
</dbReference>
<protein>
    <submittedName>
        <fullName evidence="1">Uncharacterized protein</fullName>
    </submittedName>
</protein>
<proteinExistence type="predicted"/>